<gene>
    <name evidence="4" type="primary">LOC125316433</name>
</gene>
<dbReference type="InterPro" id="IPR043128">
    <property type="entry name" value="Rev_trsase/Diguanyl_cyclase"/>
</dbReference>
<dbReference type="RefSeq" id="XP_048140716.1">
    <property type="nucleotide sequence ID" value="XM_048284759.1"/>
</dbReference>
<dbReference type="Gene3D" id="3.30.70.270">
    <property type="match status" value="2"/>
</dbReference>
<proteinExistence type="predicted"/>
<dbReference type="InterPro" id="IPR051320">
    <property type="entry name" value="Viral_Replic_Matur_Polypro"/>
</dbReference>
<evidence type="ECO:0000259" key="1">
    <source>
        <dbReference type="Pfam" id="PF00078"/>
    </source>
</evidence>
<accession>A0ABM3HVU5</accession>
<organism evidence="3 4">
    <name type="scientific">Rhodamnia argentea</name>
    <dbReference type="NCBI Taxonomy" id="178133"/>
    <lineage>
        <taxon>Eukaryota</taxon>
        <taxon>Viridiplantae</taxon>
        <taxon>Streptophyta</taxon>
        <taxon>Embryophyta</taxon>
        <taxon>Tracheophyta</taxon>
        <taxon>Spermatophyta</taxon>
        <taxon>Magnoliopsida</taxon>
        <taxon>eudicotyledons</taxon>
        <taxon>Gunneridae</taxon>
        <taxon>Pentapetalae</taxon>
        <taxon>rosids</taxon>
        <taxon>malvids</taxon>
        <taxon>Myrtales</taxon>
        <taxon>Myrtaceae</taxon>
        <taxon>Myrtoideae</taxon>
        <taxon>Myrteae</taxon>
        <taxon>Australasian group</taxon>
        <taxon>Rhodamnia</taxon>
    </lineage>
</organism>
<dbReference type="InterPro" id="IPR043502">
    <property type="entry name" value="DNA/RNA_pol_sf"/>
</dbReference>
<dbReference type="SUPFAM" id="SSF56672">
    <property type="entry name" value="DNA/RNA polymerases"/>
    <property type="match status" value="1"/>
</dbReference>
<feature type="domain" description="Reverse transcriptase" evidence="1">
    <location>
        <begin position="1"/>
        <end position="66"/>
    </location>
</feature>
<dbReference type="Pfam" id="PF00078">
    <property type="entry name" value="RVT_1"/>
    <property type="match status" value="1"/>
</dbReference>
<dbReference type="InterPro" id="IPR000477">
    <property type="entry name" value="RT_dom"/>
</dbReference>
<evidence type="ECO:0000313" key="3">
    <source>
        <dbReference type="Proteomes" id="UP000827889"/>
    </source>
</evidence>
<dbReference type="PANTHER" id="PTHR33064:SF37">
    <property type="entry name" value="RIBONUCLEASE H"/>
    <property type="match status" value="1"/>
</dbReference>
<evidence type="ECO:0000313" key="4">
    <source>
        <dbReference type="RefSeq" id="XP_048140716.1"/>
    </source>
</evidence>
<reference evidence="4" key="1">
    <citation type="submission" date="2025-08" db="UniProtKB">
        <authorList>
            <consortium name="RefSeq"/>
        </authorList>
    </citation>
    <scope>IDENTIFICATION</scope>
    <source>
        <tissue evidence="4">Leaf</tissue>
    </source>
</reference>
<dbReference type="InterPro" id="IPR041577">
    <property type="entry name" value="RT_RNaseH_2"/>
</dbReference>
<name>A0ABM3HVU5_9MYRT</name>
<protein>
    <submittedName>
        <fullName evidence="4">Uncharacterized mitochondrial protein AtMg00860-like</fullName>
    </submittedName>
</protein>
<dbReference type="Proteomes" id="UP000827889">
    <property type="component" value="Chromosome 9"/>
</dbReference>
<feature type="domain" description="Reverse transcriptase/retrotransposon-derived protein RNase H-like" evidence="2">
    <location>
        <begin position="129"/>
        <end position="191"/>
    </location>
</feature>
<dbReference type="PANTHER" id="PTHR33064">
    <property type="entry name" value="POL PROTEIN"/>
    <property type="match status" value="1"/>
</dbReference>
<dbReference type="GeneID" id="125316433"/>
<keyword evidence="3" id="KW-1185">Reference proteome</keyword>
<sequence length="255" mass="29434">MNEVFQPFLRQFVVIFFDDILIYNKDLALHLDHLRQVFATLRYHHLAVKHSKCNFATPTIEFLGHIVSAHGVSADPTKLEVRRNRPIPITLKQVRGFLGLTGYYRHFIRHYATIAAHLTDLLTKDEFTWCAQAEHAYTSLKDALSHAPVLAPPDFAIPFIVETDANDVGIGARLMRSEHPKAFYIRKFSPPYAWDGMHKDIAKFVQACDICQKCTPMNHHPYELLHPLLHPTHYGPISLWTSSHIYHHLPDIRPY</sequence>
<dbReference type="Pfam" id="PF17919">
    <property type="entry name" value="RT_RNaseH_2"/>
    <property type="match status" value="1"/>
</dbReference>
<evidence type="ECO:0000259" key="2">
    <source>
        <dbReference type="Pfam" id="PF17919"/>
    </source>
</evidence>